<protein>
    <recommendedName>
        <fullName evidence="3">Cyanobacterial aminoacyl-tRNA synthetase CAAD domain-containing protein</fullName>
    </recommendedName>
</protein>
<name>A0AAW1SRV3_9CHLO</name>
<accession>A0AAW1SRV3</accession>
<comment type="subcellular location">
    <subcellularLocation>
        <location evidence="1">Membrane</location>
        <topology evidence="1">Multi-pass membrane protein</topology>
    </subcellularLocation>
</comment>
<gene>
    <name evidence="4" type="ORF">WJX84_003353</name>
</gene>
<dbReference type="Proteomes" id="UP001485043">
    <property type="component" value="Unassembled WGS sequence"/>
</dbReference>
<comment type="caution">
    <text evidence="4">The sequence shown here is derived from an EMBL/GenBank/DDBJ whole genome shotgun (WGS) entry which is preliminary data.</text>
</comment>
<feature type="transmembrane region" description="Helical" evidence="2">
    <location>
        <begin position="86"/>
        <end position="106"/>
    </location>
</feature>
<keyword evidence="5" id="KW-1185">Reference proteome</keyword>
<keyword evidence="2" id="KW-0472">Membrane</keyword>
<evidence type="ECO:0000256" key="1">
    <source>
        <dbReference type="ARBA" id="ARBA00004141"/>
    </source>
</evidence>
<evidence type="ECO:0000256" key="2">
    <source>
        <dbReference type="SAM" id="Phobius"/>
    </source>
</evidence>
<organism evidence="4 5">
    <name type="scientific">Apatococcus fuscideae</name>
    <dbReference type="NCBI Taxonomy" id="2026836"/>
    <lineage>
        <taxon>Eukaryota</taxon>
        <taxon>Viridiplantae</taxon>
        <taxon>Chlorophyta</taxon>
        <taxon>core chlorophytes</taxon>
        <taxon>Trebouxiophyceae</taxon>
        <taxon>Chlorellales</taxon>
        <taxon>Chlorellaceae</taxon>
        <taxon>Apatococcus</taxon>
    </lineage>
</organism>
<dbReference type="InterPro" id="IPR033344">
    <property type="entry name" value="CURT1"/>
</dbReference>
<keyword evidence="2" id="KW-0812">Transmembrane</keyword>
<dbReference type="GO" id="GO:0009579">
    <property type="term" value="C:thylakoid"/>
    <property type="evidence" value="ECO:0007669"/>
    <property type="project" value="InterPro"/>
</dbReference>
<feature type="domain" description="Cyanobacterial aminoacyl-tRNA synthetase CAAD" evidence="3">
    <location>
        <begin position="74"/>
        <end position="157"/>
    </location>
</feature>
<dbReference type="InterPro" id="IPR025564">
    <property type="entry name" value="CAAD_dom"/>
</dbReference>
<dbReference type="PANTHER" id="PTHR33222:SF4">
    <property type="entry name" value="PROTEIN CURVATURE THYLAKOID 1A, CHLOROPLASTIC"/>
    <property type="match status" value="1"/>
</dbReference>
<reference evidence="4 5" key="1">
    <citation type="journal article" date="2024" name="Nat. Commun.">
        <title>Phylogenomics reveals the evolutionary origins of lichenization in chlorophyte algae.</title>
        <authorList>
            <person name="Puginier C."/>
            <person name="Libourel C."/>
            <person name="Otte J."/>
            <person name="Skaloud P."/>
            <person name="Haon M."/>
            <person name="Grisel S."/>
            <person name="Petersen M."/>
            <person name="Berrin J.G."/>
            <person name="Delaux P.M."/>
            <person name="Dal Grande F."/>
            <person name="Keller J."/>
        </authorList>
    </citation>
    <scope>NUCLEOTIDE SEQUENCE [LARGE SCALE GENOMIC DNA]</scope>
    <source>
        <strain evidence="4 5">SAG 2523</strain>
    </source>
</reference>
<proteinExistence type="predicted"/>
<sequence length="163" mass="17818">MAALQQRSILSGAAHSGFCTRRPTALSGAVRPRLSGIRRVVQVQARGGKGQSTTEEVDQAAEQYLDKANEYWDNVKAKWDQTDEKPAVVAIGVGTFVTIWALSGLVDRIDKLPVIGGLLELVGLLVTGWFIYRYLVFGPDREELKGNLNGFLKRVTGDSSTKL</sequence>
<dbReference type="GO" id="GO:0016020">
    <property type="term" value="C:membrane"/>
    <property type="evidence" value="ECO:0007669"/>
    <property type="project" value="UniProtKB-SubCell"/>
</dbReference>
<dbReference type="AlphaFoldDB" id="A0AAW1SRV3"/>
<dbReference type="PANTHER" id="PTHR33222">
    <property type="match status" value="1"/>
</dbReference>
<evidence type="ECO:0000313" key="5">
    <source>
        <dbReference type="Proteomes" id="UP001485043"/>
    </source>
</evidence>
<evidence type="ECO:0000313" key="4">
    <source>
        <dbReference type="EMBL" id="KAK9855442.1"/>
    </source>
</evidence>
<feature type="transmembrane region" description="Helical" evidence="2">
    <location>
        <begin position="112"/>
        <end position="132"/>
    </location>
</feature>
<keyword evidence="2" id="KW-1133">Transmembrane helix</keyword>
<dbReference type="EMBL" id="JALJOV010001062">
    <property type="protein sequence ID" value="KAK9855442.1"/>
    <property type="molecule type" value="Genomic_DNA"/>
</dbReference>
<dbReference type="Pfam" id="PF14159">
    <property type="entry name" value="CAAD"/>
    <property type="match status" value="1"/>
</dbReference>
<evidence type="ECO:0000259" key="3">
    <source>
        <dbReference type="Pfam" id="PF14159"/>
    </source>
</evidence>